<dbReference type="SMART" id="SM00382">
    <property type="entry name" value="AAA"/>
    <property type="match status" value="2"/>
</dbReference>
<reference evidence="6" key="1">
    <citation type="submission" date="2021-12" db="EMBL/GenBank/DDBJ databases">
        <title>Draft genome sequence of Corynebacterium ammoniagenes strain T-723.</title>
        <authorList>
            <person name="Matsuzawa M."/>
            <person name="Hiratani M."/>
            <person name="Abe I."/>
            <person name="Tsuji Y."/>
            <person name="Nakamura J."/>
        </authorList>
    </citation>
    <scope>NUCLEOTIDE SEQUENCE</scope>
    <source>
        <strain evidence="6">T-723</strain>
    </source>
</reference>
<dbReference type="InterPro" id="IPR027417">
    <property type="entry name" value="P-loop_NTPase"/>
</dbReference>
<protein>
    <submittedName>
        <fullName evidence="6">ABC transporter ATP-binding protein</fullName>
    </submittedName>
</protein>
<dbReference type="GO" id="GO:0005524">
    <property type="term" value="F:ATP binding"/>
    <property type="evidence" value="ECO:0007669"/>
    <property type="project" value="UniProtKB-KW"/>
</dbReference>
<dbReference type="Pfam" id="PF08352">
    <property type="entry name" value="oligo_HPY"/>
    <property type="match status" value="1"/>
</dbReference>
<feature type="domain" description="ABC transporter" evidence="5">
    <location>
        <begin position="258"/>
        <end position="476"/>
    </location>
</feature>
<keyword evidence="2" id="KW-0813">Transport</keyword>
<dbReference type="RefSeq" id="WP_003849358.1">
    <property type="nucleotide sequence ID" value="NZ_BQKK01000001.1"/>
</dbReference>
<comment type="caution">
    <text evidence="6">The sequence shown here is derived from an EMBL/GenBank/DDBJ whole genome shotgun (WGS) entry which is preliminary data.</text>
</comment>
<dbReference type="PANTHER" id="PTHR43776">
    <property type="entry name" value="TRANSPORT ATP-BINDING PROTEIN"/>
    <property type="match status" value="1"/>
</dbReference>
<dbReference type="InterPro" id="IPR013563">
    <property type="entry name" value="Oligopep_ABC_C"/>
</dbReference>
<dbReference type="InterPro" id="IPR050319">
    <property type="entry name" value="ABC_transp_ATP-bind"/>
</dbReference>
<evidence type="ECO:0000256" key="4">
    <source>
        <dbReference type="ARBA" id="ARBA00022840"/>
    </source>
</evidence>
<evidence type="ECO:0000313" key="7">
    <source>
        <dbReference type="Proteomes" id="UP001054925"/>
    </source>
</evidence>
<gene>
    <name evidence="6" type="ORF">CAT723_04260</name>
</gene>
<evidence type="ECO:0000256" key="1">
    <source>
        <dbReference type="ARBA" id="ARBA00005417"/>
    </source>
</evidence>
<dbReference type="InterPro" id="IPR003593">
    <property type="entry name" value="AAA+_ATPase"/>
</dbReference>
<dbReference type="PROSITE" id="PS00211">
    <property type="entry name" value="ABC_TRANSPORTER_1"/>
    <property type="match status" value="2"/>
</dbReference>
<dbReference type="SUPFAM" id="SSF52540">
    <property type="entry name" value="P-loop containing nucleoside triphosphate hydrolases"/>
    <property type="match status" value="2"/>
</dbReference>
<dbReference type="Pfam" id="PF00005">
    <property type="entry name" value="ABC_tran"/>
    <property type="match status" value="2"/>
</dbReference>
<keyword evidence="3" id="KW-0547">Nucleotide-binding</keyword>
<evidence type="ECO:0000259" key="5">
    <source>
        <dbReference type="PROSITE" id="PS50893"/>
    </source>
</evidence>
<dbReference type="InterPro" id="IPR017871">
    <property type="entry name" value="ABC_transporter-like_CS"/>
</dbReference>
<feature type="domain" description="ABC transporter" evidence="5">
    <location>
        <begin position="7"/>
        <end position="238"/>
    </location>
</feature>
<proteinExistence type="inferred from homology"/>
<evidence type="ECO:0000256" key="2">
    <source>
        <dbReference type="ARBA" id="ARBA00022448"/>
    </source>
</evidence>
<comment type="similarity">
    <text evidence="1">Belongs to the ABC transporter superfamily.</text>
</comment>
<dbReference type="PANTHER" id="PTHR43776:SF7">
    <property type="entry name" value="D,D-DIPEPTIDE TRANSPORT ATP-BINDING PROTEIN DDPF-RELATED"/>
    <property type="match status" value="1"/>
</dbReference>
<accession>A0AAV5G5M6</accession>
<organism evidence="6 7">
    <name type="scientific">Corynebacterium ammoniagenes</name>
    <name type="common">Brevibacterium ammoniagenes</name>
    <dbReference type="NCBI Taxonomy" id="1697"/>
    <lineage>
        <taxon>Bacteria</taxon>
        <taxon>Bacillati</taxon>
        <taxon>Actinomycetota</taxon>
        <taxon>Actinomycetes</taxon>
        <taxon>Mycobacteriales</taxon>
        <taxon>Corynebacteriaceae</taxon>
        <taxon>Corynebacterium</taxon>
    </lineage>
</organism>
<evidence type="ECO:0000256" key="3">
    <source>
        <dbReference type="ARBA" id="ARBA00022741"/>
    </source>
</evidence>
<dbReference type="Gene3D" id="3.40.50.300">
    <property type="entry name" value="P-loop containing nucleotide triphosphate hydrolases"/>
    <property type="match status" value="2"/>
</dbReference>
<keyword evidence="4 6" id="KW-0067">ATP-binding</keyword>
<dbReference type="AlphaFoldDB" id="A0AAV5G5M6"/>
<dbReference type="PROSITE" id="PS50893">
    <property type="entry name" value="ABC_TRANSPORTER_2"/>
    <property type="match status" value="2"/>
</dbReference>
<dbReference type="GO" id="GO:0016887">
    <property type="term" value="F:ATP hydrolysis activity"/>
    <property type="evidence" value="ECO:0007669"/>
    <property type="project" value="InterPro"/>
</dbReference>
<dbReference type="EMBL" id="BQKK01000001">
    <property type="protein sequence ID" value="GJN41947.1"/>
    <property type="molecule type" value="Genomic_DNA"/>
</dbReference>
<dbReference type="GO" id="GO:0055085">
    <property type="term" value="P:transmembrane transport"/>
    <property type="evidence" value="ECO:0007669"/>
    <property type="project" value="UniProtKB-ARBA"/>
</dbReference>
<dbReference type="CDD" id="cd03257">
    <property type="entry name" value="ABC_NikE_OppD_transporters"/>
    <property type="match status" value="2"/>
</dbReference>
<dbReference type="GO" id="GO:0015833">
    <property type="term" value="P:peptide transport"/>
    <property type="evidence" value="ECO:0007669"/>
    <property type="project" value="InterPro"/>
</dbReference>
<sequence>MADAPLLQISNLQVTTESTTLVDNISVEIPRGGRVGLIGESGSGKSLTALSIMGLLPHGVQAQGSITFAEQQILGLPDRQMRKLRGSKIAMIFQEPMSALDPLMKIAKQIPASSTRTTRLLEEVGLDSSFANRYPHQLSGGQRQRIMIAMALAQDPDLLICDEPTTALDVTTQAEILALIEKLVATRGLSLLFITHDLDVVKRMCTHTVVLRAGKIVESGTTAEILQNPQHAYTQELIAACELGAATTDDAPATEVAIRVDDVSKVYGAKTAVNKVSVSIPRGSRWGLVGGSGSGKSTLIKMIAGLTAPTSGDIDVAGSVQMVFQDPQGSLDPRMSVGKIIAEGLPDKNGATAKVAEVLRAVGLKPEHASRYPHEFSGGQRQRISIARAIIGQPDILLADEAVSALDVSVRAQILELLNQLVEEFGFTLLFISHDLGVVRQLCTHVAVMHEGEIIEQGATADIWQNPQYSYTQTLLSVV</sequence>
<evidence type="ECO:0000313" key="6">
    <source>
        <dbReference type="EMBL" id="GJN41947.1"/>
    </source>
</evidence>
<dbReference type="InterPro" id="IPR003439">
    <property type="entry name" value="ABC_transporter-like_ATP-bd"/>
</dbReference>
<dbReference type="Proteomes" id="UP001054925">
    <property type="component" value="Unassembled WGS sequence"/>
</dbReference>
<name>A0AAV5G5M6_CORAM</name>